<dbReference type="GO" id="GO:0005829">
    <property type="term" value="C:cytosol"/>
    <property type="evidence" value="ECO:0007669"/>
    <property type="project" value="TreeGrafter"/>
</dbReference>
<dbReference type="PROSITE" id="PS50902">
    <property type="entry name" value="FLAVODOXIN_LIKE"/>
    <property type="match status" value="1"/>
</dbReference>
<dbReference type="Pfam" id="PF00175">
    <property type="entry name" value="NAD_binding_1"/>
    <property type="match status" value="1"/>
</dbReference>
<evidence type="ECO:0000256" key="5">
    <source>
        <dbReference type="ARBA" id="ARBA00022857"/>
    </source>
</evidence>
<evidence type="ECO:0000259" key="7">
    <source>
        <dbReference type="PROSITE" id="PS50902"/>
    </source>
</evidence>
<dbReference type="SUPFAM" id="SSF52218">
    <property type="entry name" value="Flavoproteins"/>
    <property type="match status" value="1"/>
</dbReference>
<dbReference type="OrthoDB" id="3633599at2759"/>
<dbReference type="InterPro" id="IPR023173">
    <property type="entry name" value="NADPH_Cyt_P450_Rdtase_alpha"/>
</dbReference>
<dbReference type="Gene3D" id="3.40.50.360">
    <property type="match status" value="1"/>
</dbReference>
<dbReference type="InterPro" id="IPR029039">
    <property type="entry name" value="Flavoprotein-like_sf"/>
</dbReference>
<comment type="cofactor">
    <cofactor evidence="2">
        <name>FAD</name>
        <dbReference type="ChEBI" id="CHEBI:57692"/>
    </cofactor>
</comment>
<keyword evidence="9" id="KW-1185">Reference proteome</keyword>
<dbReference type="InterPro" id="IPR001433">
    <property type="entry name" value="OxRdtase_FAD/NAD-bd"/>
</dbReference>
<dbReference type="InterPro" id="IPR017938">
    <property type="entry name" value="Riboflavin_synthase-like_b-brl"/>
</dbReference>
<dbReference type="EMBL" id="JH767597">
    <property type="protein sequence ID" value="EON68438.1"/>
    <property type="molecule type" value="Genomic_DNA"/>
</dbReference>
<dbReference type="GO" id="GO:0003958">
    <property type="term" value="F:NADPH-hemoprotein reductase activity"/>
    <property type="evidence" value="ECO:0007669"/>
    <property type="project" value="TreeGrafter"/>
</dbReference>
<dbReference type="GO" id="GO:0010181">
    <property type="term" value="F:FMN binding"/>
    <property type="evidence" value="ECO:0007669"/>
    <property type="project" value="InterPro"/>
</dbReference>
<dbReference type="SUPFAM" id="SSF63380">
    <property type="entry name" value="Riboflavin synthase domain-like"/>
    <property type="match status" value="1"/>
</dbReference>
<dbReference type="GeneID" id="19904959"/>
<feature type="domain" description="Flavodoxin-like" evidence="7">
    <location>
        <begin position="1"/>
        <end position="90"/>
    </location>
</feature>
<dbReference type="PANTHER" id="PTHR19384">
    <property type="entry name" value="NITRIC OXIDE SYNTHASE-RELATED"/>
    <property type="match status" value="1"/>
</dbReference>
<gene>
    <name evidence="8" type="ORF">W97_07648</name>
</gene>
<dbReference type="AlphaFoldDB" id="R7Z2W8"/>
<organism evidence="8 9">
    <name type="scientific">Coniosporium apollinis (strain CBS 100218)</name>
    <name type="common">Rock-inhabiting black yeast</name>
    <dbReference type="NCBI Taxonomy" id="1168221"/>
    <lineage>
        <taxon>Eukaryota</taxon>
        <taxon>Fungi</taxon>
        <taxon>Dikarya</taxon>
        <taxon>Ascomycota</taxon>
        <taxon>Pezizomycotina</taxon>
        <taxon>Dothideomycetes</taxon>
        <taxon>Dothideomycetes incertae sedis</taxon>
        <taxon>Coniosporium</taxon>
    </lineage>
</organism>
<evidence type="ECO:0000256" key="6">
    <source>
        <dbReference type="ARBA" id="ARBA00023002"/>
    </source>
</evidence>
<evidence type="ECO:0000256" key="1">
    <source>
        <dbReference type="ARBA" id="ARBA00001917"/>
    </source>
</evidence>
<dbReference type="InterPro" id="IPR008254">
    <property type="entry name" value="Flavodoxin/NO_synth"/>
</dbReference>
<dbReference type="PRINTS" id="PR00371">
    <property type="entry name" value="FPNCR"/>
</dbReference>
<dbReference type="PANTHER" id="PTHR19384:SF108">
    <property type="entry name" value="NADPH--CYTOCHROME P450 REDUCTASE"/>
    <property type="match status" value="1"/>
</dbReference>
<dbReference type="Proteomes" id="UP000016924">
    <property type="component" value="Unassembled WGS sequence"/>
</dbReference>
<sequence>MTTYGEGDPSDNSSESLNWLKFNSDTSLKILRYAAFGLGNSSYRFYNKVIDDVVAALGYSGAISLLPVGKGNEATRTTEEDFMEWKDNLFPMLASELNPAEYEAKYTARMKFVEHGSFSSNRLHLGDPFLKRTPKKATAIASSIAAFPIKERRELTLKPSASRNYVHMELDLSAHPKIKYKTGDHIAVWPTDPNEEVVALLRILELESRKDVPISVLPLDGETDKLKVPSPTTIQALFQHYLEIYAPVPRETVLSLAQLAATEKVKSVLKALGKDKVAYATFLEHNHLTLARLLKYTLTIDTTGTGIAPFRGFLQDRARFASTGRQIGPMILFFGCQCPEYEFYRDELMELMSGPLDGKLEIVTAFSHVGNEKKYVQHRLQERGDEIGRLLLEEDASSYVCGAANIARAVEGVVRDSIKRVKGWKNSVVDVWRQGRKRAKRWHKDVWG</sequence>
<dbReference type="Pfam" id="PF00258">
    <property type="entry name" value="Flavodoxin_1"/>
    <property type="match status" value="1"/>
</dbReference>
<proteinExistence type="predicted"/>
<dbReference type="RefSeq" id="XP_007783755.1">
    <property type="nucleotide sequence ID" value="XM_007785565.1"/>
</dbReference>
<evidence type="ECO:0000313" key="9">
    <source>
        <dbReference type="Proteomes" id="UP000016924"/>
    </source>
</evidence>
<dbReference type="STRING" id="1168221.R7Z2W8"/>
<protein>
    <recommendedName>
        <fullName evidence="7">Flavodoxin-like domain-containing protein</fullName>
    </recommendedName>
</protein>
<evidence type="ECO:0000256" key="3">
    <source>
        <dbReference type="ARBA" id="ARBA00022630"/>
    </source>
</evidence>
<comment type="cofactor">
    <cofactor evidence="1">
        <name>FMN</name>
        <dbReference type="ChEBI" id="CHEBI:58210"/>
    </cofactor>
</comment>
<name>R7Z2W8_CONA1</name>
<dbReference type="Gene3D" id="1.20.990.10">
    <property type="entry name" value="NADPH-cytochrome p450 Reductase, Chain A, domain 3"/>
    <property type="match status" value="1"/>
</dbReference>
<dbReference type="SUPFAM" id="SSF52343">
    <property type="entry name" value="Ferredoxin reductase-like, C-terminal NADP-linked domain"/>
    <property type="match status" value="1"/>
</dbReference>
<dbReference type="eggNOG" id="KOG1158">
    <property type="taxonomic scope" value="Eukaryota"/>
</dbReference>
<dbReference type="HOGENOM" id="CLU_001570_17_3_1"/>
<reference evidence="9" key="1">
    <citation type="submission" date="2012-06" db="EMBL/GenBank/DDBJ databases">
        <title>The genome sequence of Coniosporium apollinis CBS 100218.</title>
        <authorList>
            <consortium name="The Broad Institute Genome Sequencing Platform"/>
            <person name="Cuomo C."/>
            <person name="Gorbushina A."/>
            <person name="Noack S."/>
            <person name="Walker B."/>
            <person name="Young S.K."/>
            <person name="Zeng Q."/>
            <person name="Gargeya S."/>
            <person name="Fitzgerald M."/>
            <person name="Haas B."/>
            <person name="Abouelleil A."/>
            <person name="Alvarado L."/>
            <person name="Arachchi H.M."/>
            <person name="Berlin A.M."/>
            <person name="Chapman S.B."/>
            <person name="Goldberg J."/>
            <person name="Griggs A."/>
            <person name="Gujja S."/>
            <person name="Hansen M."/>
            <person name="Howarth C."/>
            <person name="Imamovic A."/>
            <person name="Larimer J."/>
            <person name="McCowan C."/>
            <person name="Montmayeur A."/>
            <person name="Murphy C."/>
            <person name="Neiman D."/>
            <person name="Pearson M."/>
            <person name="Priest M."/>
            <person name="Roberts A."/>
            <person name="Saif S."/>
            <person name="Shea T."/>
            <person name="Sisk P."/>
            <person name="Sykes S."/>
            <person name="Wortman J."/>
            <person name="Nusbaum C."/>
            <person name="Birren B."/>
        </authorList>
    </citation>
    <scope>NUCLEOTIDE SEQUENCE [LARGE SCALE GENOMIC DNA]</scope>
    <source>
        <strain evidence="9">CBS 100218</strain>
    </source>
</reference>
<keyword evidence="6" id="KW-0560">Oxidoreductase</keyword>
<evidence type="ECO:0000313" key="8">
    <source>
        <dbReference type="EMBL" id="EON68438.1"/>
    </source>
</evidence>
<dbReference type="Pfam" id="PF00667">
    <property type="entry name" value="FAD_binding_1"/>
    <property type="match status" value="1"/>
</dbReference>
<keyword evidence="5" id="KW-0521">NADP</keyword>
<dbReference type="InterPro" id="IPR003097">
    <property type="entry name" value="CysJ-like_FAD-binding"/>
</dbReference>
<keyword evidence="4" id="KW-0274">FAD</keyword>
<accession>R7Z2W8</accession>
<dbReference type="InterPro" id="IPR039261">
    <property type="entry name" value="FNR_nucleotide-bd"/>
</dbReference>
<dbReference type="GO" id="GO:0050660">
    <property type="term" value="F:flavin adenine dinucleotide binding"/>
    <property type="evidence" value="ECO:0007669"/>
    <property type="project" value="TreeGrafter"/>
</dbReference>
<keyword evidence="3" id="KW-0285">Flavoprotein</keyword>
<dbReference type="Gene3D" id="3.40.50.80">
    <property type="entry name" value="Nucleotide-binding domain of ferredoxin-NADP reductase (FNR) module"/>
    <property type="match status" value="1"/>
</dbReference>
<evidence type="ECO:0000256" key="4">
    <source>
        <dbReference type="ARBA" id="ARBA00022827"/>
    </source>
</evidence>
<evidence type="ECO:0000256" key="2">
    <source>
        <dbReference type="ARBA" id="ARBA00001974"/>
    </source>
</evidence>
<dbReference type="InterPro" id="IPR001709">
    <property type="entry name" value="Flavoprot_Pyr_Nucl_cyt_Rdtase"/>
</dbReference>